<dbReference type="Proteomes" id="UP001497535">
    <property type="component" value="Unassembled WGS sequence"/>
</dbReference>
<reference evidence="1" key="1">
    <citation type="submission" date="2023-11" db="EMBL/GenBank/DDBJ databases">
        <authorList>
            <person name="Poullet M."/>
        </authorList>
    </citation>
    <scope>NUCLEOTIDE SEQUENCE</scope>
    <source>
        <strain evidence="1">E1834</strain>
    </source>
</reference>
<keyword evidence="2" id="KW-1185">Reference proteome</keyword>
<evidence type="ECO:0000313" key="2">
    <source>
        <dbReference type="Proteomes" id="UP001497535"/>
    </source>
</evidence>
<gene>
    <name evidence="1" type="ORF">MENTE1834_LOCUS30884</name>
</gene>
<comment type="caution">
    <text evidence="1">The sequence shown here is derived from an EMBL/GenBank/DDBJ whole genome shotgun (WGS) entry which is preliminary data.</text>
</comment>
<accession>A0ACB0ZX48</accession>
<proteinExistence type="predicted"/>
<organism evidence="1 2">
    <name type="scientific">Meloidogyne enterolobii</name>
    <name type="common">Root-knot nematode worm</name>
    <name type="synonym">Meloidogyne mayaguensis</name>
    <dbReference type="NCBI Taxonomy" id="390850"/>
    <lineage>
        <taxon>Eukaryota</taxon>
        <taxon>Metazoa</taxon>
        <taxon>Ecdysozoa</taxon>
        <taxon>Nematoda</taxon>
        <taxon>Chromadorea</taxon>
        <taxon>Rhabditida</taxon>
        <taxon>Tylenchina</taxon>
        <taxon>Tylenchomorpha</taxon>
        <taxon>Tylenchoidea</taxon>
        <taxon>Meloidogynidae</taxon>
        <taxon>Meloidogyninae</taxon>
        <taxon>Meloidogyne</taxon>
    </lineage>
</organism>
<protein>
    <submittedName>
        <fullName evidence="1">Uncharacterized protein</fullName>
    </submittedName>
</protein>
<evidence type="ECO:0000313" key="1">
    <source>
        <dbReference type="EMBL" id="CAK5083538.1"/>
    </source>
</evidence>
<name>A0ACB0ZX48_MELEN</name>
<sequence length="273" mass="31212">MISGENEDLEVNTAASTTLNIDSKVENESIQPQQPKQPQQNLSKLEALSKDDLIKLVKKQLLNQKELKRQLEASKNESEANANQVKELASKIAIFEGKQDGTSMLMVELEDYKNSSVKMKKDLQDCKEKLAEKEALIEELSQHIATLQEEKAETNEQLRQKGIESTELKQSIDEKSNLIAENSKEISSLLVQLNDSRQQMQQEINFLNESLLTNSAELKNEQRASSARFAEVKRLKCENDTLVARIKCLEEEFKNYKVHLFFYLRIKIVGILK</sequence>
<dbReference type="EMBL" id="CAVMJV010000051">
    <property type="protein sequence ID" value="CAK5083538.1"/>
    <property type="molecule type" value="Genomic_DNA"/>
</dbReference>